<proteinExistence type="predicted"/>
<sequence length="114" mass="12204">MSHLILSHLQANDGATLDELCAVTGLTAEAVRHILGGLVHSAFVIGAARYNRAPKFYAVTSIGACEWCGIVEHRRVAGMCPRCLDKSSGLESLPNVPMAVHLARHANQSERSQA</sequence>
<protein>
    <recommendedName>
        <fullName evidence="3">MarR family transcriptional regulator</fullName>
    </recommendedName>
</protein>
<comment type="caution">
    <text evidence="1">The sequence shown here is derived from an EMBL/GenBank/DDBJ whole genome shotgun (WGS) entry which is preliminary data.</text>
</comment>
<name>A0ABS9A600_9GAMM</name>
<dbReference type="RefSeq" id="WP_234270886.1">
    <property type="nucleotide sequence ID" value="NZ_JABFTX010000003.1"/>
</dbReference>
<keyword evidence="2" id="KW-1185">Reference proteome</keyword>
<accession>A0ABS9A600</accession>
<dbReference type="EMBL" id="JABFTX010000003">
    <property type="protein sequence ID" value="MCE8004256.1"/>
    <property type="molecule type" value="Genomic_DNA"/>
</dbReference>
<dbReference type="SUPFAM" id="SSF46785">
    <property type="entry name" value="Winged helix' DNA-binding domain"/>
    <property type="match status" value="1"/>
</dbReference>
<gene>
    <name evidence="1" type="ORF">HOP53_15565</name>
</gene>
<dbReference type="InterPro" id="IPR036390">
    <property type="entry name" value="WH_DNA-bd_sf"/>
</dbReference>
<evidence type="ECO:0000313" key="1">
    <source>
        <dbReference type="EMBL" id="MCE8004256.1"/>
    </source>
</evidence>
<dbReference type="Proteomes" id="UP001320168">
    <property type="component" value="Unassembled WGS sequence"/>
</dbReference>
<evidence type="ECO:0000313" key="2">
    <source>
        <dbReference type="Proteomes" id="UP001320168"/>
    </source>
</evidence>
<evidence type="ECO:0008006" key="3">
    <source>
        <dbReference type="Google" id="ProtNLM"/>
    </source>
</evidence>
<reference evidence="1 2" key="1">
    <citation type="journal article" date="2021" name="Front. Microbiol.">
        <title>Aerobic Denitrification and Heterotrophic Sulfur Oxidation in the Genus Halomonas Revealed by Six Novel Species Characterizations and Genome-Based Analysis.</title>
        <authorList>
            <person name="Wang L."/>
            <person name="Shao Z."/>
        </authorList>
    </citation>
    <scope>NUCLEOTIDE SEQUENCE [LARGE SCALE GENOMIC DNA]</scope>
    <source>
        <strain evidence="1 2">MCCC 1A11081</strain>
    </source>
</reference>
<organism evidence="1 2">
    <name type="scientific">Billgrantia ethanolica</name>
    <dbReference type="NCBI Taxonomy" id="2733486"/>
    <lineage>
        <taxon>Bacteria</taxon>
        <taxon>Pseudomonadati</taxon>
        <taxon>Pseudomonadota</taxon>
        <taxon>Gammaproteobacteria</taxon>
        <taxon>Oceanospirillales</taxon>
        <taxon>Halomonadaceae</taxon>
        <taxon>Billgrantia</taxon>
    </lineage>
</organism>